<sequence>MGRGGGVRAPLPLRRPLSRSLGGAVTSRRRSEPVPQRSRRAAPSWLFSRLGDVSLIPGLERSPGEGNGEPLQDSCLGNPMDRGAWWTTVHGVTKSRTRLSD</sequence>
<reference evidence="2" key="1">
    <citation type="submission" date="2023-04" db="EMBL/GenBank/DDBJ databases">
        <authorList>
            <consortium name="ELIXIR-Norway"/>
        </authorList>
    </citation>
    <scope>NUCLEOTIDE SEQUENCE [LARGE SCALE GENOMIC DNA]</scope>
</reference>
<feature type="region of interest" description="Disordered" evidence="1">
    <location>
        <begin position="56"/>
        <end position="77"/>
    </location>
</feature>
<keyword evidence="3" id="KW-1185">Reference proteome</keyword>
<evidence type="ECO:0000256" key="1">
    <source>
        <dbReference type="SAM" id="MobiDB-lite"/>
    </source>
</evidence>
<accession>A0ABN9A102</accession>
<proteinExistence type="predicted"/>
<organism evidence="2 3">
    <name type="scientific">Rangifer tarandus platyrhynchus</name>
    <name type="common">Svalbard reindeer</name>
    <dbReference type="NCBI Taxonomy" id="3082113"/>
    <lineage>
        <taxon>Eukaryota</taxon>
        <taxon>Metazoa</taxon>
        <taxon>Chordata</taxon>
        <taxon>Craniata</taxon>
        <taxon>Vertebrata</taxon>
        <taxon>Euteleostomi</taxon>
        <taxon>Mammalia</taxon>
        <taxon>Eutheria</taxon>
        <taxon>Laurasiatheria</taxon>
        <taxon>Artiodactyla</taxon>
        <taxon>Ruminantia</taxon>
        <taxon>Pecora</taxon>
        <taxon>Cervidae</taxon>
        <taxon>Odocoileinae</taxon>
        <taxon>Rangifer</taxon>
    </lineage>
</organism>
<evidence type="ECO:0000313" key="2">
    <source>
        <dbReference type="EMBL" id="CAI9178518.1"/>
    </source>
</evidence>
<protein>
    <submittedName>
        <fullName evidence="2">Uncharacterized protein</fullName>
    </submittedName>
</protein>
<feature type="compositionally biased region" description="Low complexity" evidence="1">
    <location>
        <begin position="8"/>
        <end position="24"/>
    </location>
</feature>
<name>A0ABN9A102_RANTA</name>
<dbReference type="EMBL" id="OX459944">
    <property type="protein sequence ID" value="CAI9178518.1"/>
    <property type="molecule type" value="Genomic_DNA"/>
</dbReference>
<feature type="region of interest" description="Disordered" evidence="1">
    <location>
        <begin position="1"/>
        <end position="43"/>
    </location>
</feature>
<dbReference type="Proteomes" id="UP001176941">
    <property type="component" value="Chromosome 8"/>
</dbReference>
<gene>
    <name evidence="2" type="ORF">MRATA1EN1_LOCUS27480</name>
</gene>
<evidence type="ECO:0000313" key="3">
    <source>
        <dbReference type="Proteomes" id="UP001176941"/>
    </source>
</evidence>